<accession>A0ACB8UWG4</accession>
<sequence>MNTSPGLVVTIAVAVLVLAMNDSAALYHWEYSTVLGYFLQDDPSTDPATFDYVSTAFGLINKTYDTDASFDPDRQKSQWDRFTHKLHAINQTAPANVKYTLLFLGRHGQGYHNVAESYYGTAAWDCYWSMLDGNGSITWTDAHLTDQGILDAQIARQAWATQIEGGIPVPESYYTSPLYRCLQTANITFSTLSLPQNNPFIPTVKELLRETIGIHTCDRRSSREYISNSYPSYSIEPGFAQSDPLWVSKLRESLSATKDRLRTLLDDVFTHDPNTFLSMTAHGGAITAILEVVGHRKFPLVTGAVIPVLVRAEKKPGQAPHRVIEPWEPPPKCAENPTATPLIPN</sequence>
<protein>
    <submittedName>
        <fullName evidence="1">Phosphoglycerate mutase pmu1</fullName>
    </submittedName>
</protein>
<proteinExistence type="predicted"/>
<name>A0ACB8UWG4_9EURO</name>
<gene>
    <name evidence="1" type="primary">PMU1</name>
    <name evidence="1" type="ORF">LOY88_004468</name>
</gene>
<dbReference type="EMBL" id="JALBCA010000068">
    <property type="protein sequence ID" value="KAI2384723.1"/>
    <property type="molecule type" value="Genomic_DNA"/>
</dbReference>
<organism evidence="1">
    <name type="scientific">Ophidiomyces ophidiicola</name>
    <dbReference type="NCBI Taxonomy" id="1387563"/>
    <lineage>
        <taxon>Eukaryota</taxon>
        <taxon>Fungi</taxon>
        <taxon>Dikarya</taxon>
        <taxon>Ascomycota</taxon>
        <taxon>Pezizomycotina</taxon>
        <taxon>Eurotiomycetes</taxon>
        <taxon>Eurotiomycetidae</taxon>
        <taxon>Onygenales</taxon>
        <taxon>Onygenaceae</taxon>
        <taxon>Ophidiomyces</taxon>
    </lineage>
</organism>
<comment type="caution">
    <text evidence="1">The sequence shown here is derived from an EMBL/GenBank/DDBJ whole genome shotgun (WGS) entry which is preliminary data.</text>
</comment>
<evidence type="ECO:0000313" key="1">
    <source>
        <dbReference type="EMBL" id="KAI2384723.1"/>
    </source>
</evidence>
<reference evidence="1" key="1">
    <citation type="journal article" date="2022" name="bioRxiv">
        <title>Population genetic analysis of Ophidiomyces ophidiicola, the causative agent of snake fungal disease, indicates recent introductions to the USA.</title>
        <authorList>
            <person name="Ladner J.T."/>
            <person name="Palmer J.M."/>
            <person name="Ettinger C.L."/>
            <person name="Stajich J.E."/>
            <person name="Farrell T.M."/>
            <person name="Glorioso B.M."/>
            <person name="Lawson B."/>
            <person name="Price S.J."/>
            <person name="Stengle A.G."/>
            <person name="Grear D.A."/>
            <person name="Lorch J.M."/>
        </authorList>
    </citation>
    <scope>NUCLEOTIDE SEQUENCE</scope>
    <source>
        <strain evidence="1">NWHC 24266-5</strain>
    </source>
</reference>